<dbReference type="EMBL" id="DVJN01000095">
    <property type="protein sequence ID" value="HIS92331.1"/>
    <property type="molecule type" value="Genomic_DNA"/>
</dbReference>
<evidence type="ECO:0000259" key="4">
    <source>
        <dbReference type="PROSITE" id="PS50893"/>
    </source>
</evidence>
<name>A0A9D1FZ71_9FIRM</name>
<dbReference type="AlphaFoldDB" id="A0A9D1FZ71"/>
<reference evidence="5" key="2">
    <citation type="journal article" date="2021" name="PeerJ">
        <title>Extensive microbial diversity within the chicken gut microbiome revealed by metagenomics and culture.</title>
        <authorList>
            <person name="Gilroy R."/>
            <person name="Ravi A."/>
            <person name="Getino M."/>
            <person name="Pursley I."/>
            <person name="Horton D.L."/>
            <person name="Alikhan N.F."/>
            <person name="Baker D."/>
            <person name="Gharbi K."/>
            <person name="Hall N."/>
            <person name="Watson M."/>
            <person name="Adriaenssens E.M."/>
            <person name="Foster-Nyarko E."/>
            <person name="Jarju S."/>
            <person name="Secka A."/>
            <person name="Antonio M."/>
            <person name="Oren A."/>
            <person name="Chaudhuri R.R."/>
            <person name="La Ragione R."/>
            <person name="Hildebrand F."/>
            <person name="Pallen M.J."/>
        </authorList>
    </citation>
    <scope>NUCLEOTIDE SEQUENCE</scope>
    <source>
        <strain evidence="5">13766</strain>
    </source>
</reference>
<protein>
    <submittedName>
        <fullName evidence="5">ABC transporter ATP-binding protein</fullName>
    </submittedName>
</protein>
<dbReference type="InterPro" id="IPR027417">
    <property type="entry name" value="P-loop_NTPase"/>
</dbReference>
<dbReference type="SMART" id="SM00382">
    <property type="entry name" value="AAA"/>
    <property type="match status" value="1"/>
</dbReference>
<dbReference type="GO" id="GO:0016887">
    <property type="term" value="F:ATP hydrolysis activity"/>
    <property type="evidence" value="ECO:0007669"/>
    <property type="project" value="InterPro"/>
</dbReference>
<sequence>MLEAIAVSKSFEGRPVLQNVNLAVTGTVAIMAPSGSGKTTLLRILLGLLAPDAGEVRTGGARIGAVFQEDRLIEHMTALQNLALVAGKASRAQLKEHLALLGLEAEAEKRVSAFSGGMRRRVAIARAIVYGPDVLLLDEPFTGLDEEMRARTAQYILAHMRGRDMAVVTHDREEARLLGAQKIFTLTDTVLLS</sequence>
<dbReference type="GO" id="GO:0005524">
    <property type="term" value="F:ATP binding"/>
    <property type="evidence" value="ECO:0007669"/>
    <property type="project" value="UniProtKB-KW"/>
</dbReference>
<dbReference type="SUPFAM" id="SSF52540">
    <property type="entry name" value="P-loop containing nucleoside triphosphate hydrolases"/>
    <property type="match status" value="1"/>
</dbReference>
<dbReference type="PANTHER" id="PTHR42781:SF4">
    <property type="entry name" value="SPERMIDINE_PUTRESCINE IMPORT ATP-BINDING PROTEIN POTA"/>
    <property type="match status" value="1"/>
</dbReference>
<dbReference type="InterPro" id="IPR003439">
    <property type="entry name" value="ABC_transporter-like_ATP-bd"/>
</dbReference>
<dbReference type="InterPro" id="IPR017871">
    <property type="entry name" value="ABC_transporter-like_CS"/>
</dbReference>
<dbReference type="Gene3D" id="3.40.50.300">
    <property type="entry name" value="P-loop containing nucleotide triphosphate hydrolases"/>
    <property type="match status" value="1"/>
</dbReference>
<dbReference type="Proteomes" id="UP000824140">
    <property type="component" value="Unassembled WGS sequence"/>
</dbReference>
<evidence type="ECO:0000313" key="6">
    <source>
        <dbReference type="Proteomes" id="UP000824140"/>
    </source>
</evidence>
<accession>A0A9D1FZ71</accession>
<feature type="domain" description="ABC transporter" evidence="4">
    <location>
        <begin position="2"/>
        <end position="192"/>
    </location>
</feature>
<proteinExistence type="predicted"/>
<dbReference type="PANTHER" id="PTHR42781">
    <property type="entry name" value="SPERMIDINE/PUTRESCINE IMPORT ATP-BINDING PROTEIN POTA"/>
    <property type="match status" value="1"/>
</dbReference>
<dbReference type="PROSITE" id="PS50893">
    <property type="entry name" value="ABC_TRANSPORTER_2"/>
    <property type="match status" value="1"/>
</dbReference>
<dbReference type="PROSITE" id="PS00211">
    <property type="entry name" value="ABC_TRANSPORTER_1"/>
    <property type="match status" value="1"/>
</dbReference>
<keyword evidence="2" id="KW-0547">Nucleotide-binding</keyword>
<dbReference type="InterPro" id="IPR003593">
    <property type="entry name" value="AAA+_ATPase"/>
</dbReference>
<comment type="caution">
    <text evidence="5">The sequence shown here is derived from an EMBL/GenBank/DDBJ whole genome shotgun (WGS) entry which is preliminary data.</text>
</comment>
<keyword evidence="1" id="KW-0813">Transport</keyword>
<evidence type="ECO:0000256" key="2">
    <source>
        <dbReference type="ARBA" id="ARBA00022741"/>
    </source>
</evidence>
<dbReference type="InterPro" id="IPR050093">
    <property type="entry name" value="ABC_SmlMolc_Importer"/>
</dbReference>
<keyword evidence="3 5" id="KW-0067">ATP-binding</keyword>
<reference evidence="5" key="1">
    <citation type="submission" date="2020-10" db="EMBL/GenBank/DDBJ databases">
        <authorList>
            <person name="Gilroy R."/>
        </authorList>
    </citation>
    <scope>NUCLEOTIDE SEQUENCE</scope>
    <source>
        <strain evidence="5">13766</strain>
    </source>
</reference>
<evidence type="ECO:0000313" key="5">
    <source>
        <dbReference type="EMBL" id="HIS92331.1"/>
    </source>
</evidence>
<dbReference type="Pfam" id="PF00005">
    <property type="entry name" value="ABC_tran"/>
    <property type="match status" value="1"/>
</dbReference>
<evidence type="ECO:0000256" key="1">
    <source>
        <dbReference type="ARBA" id="ARBA00022448"/>
    </source>
</evidence>
<gene>
    <name evidence="5" type="ORF">IAA84_04870</name>
</gene>
<evidence type="ECO:0000256" key="3">
    <source>
        <dbReference type="ARBA" id="ARBA00022840"/>
    </source>
</evidence>
<organism evidence="5 6">
    <name type="scientific">Candidatus Alectryocaccomicrobium excrementavium</name>
    <dbReference type="NCBI Taxonomy" id="2840668"/>
    <lineage>
        <taxon>Bacteria</taxon>
        <taxon>Bacillati</taxon>
        <taxon>Bacillota</taxon>
        <taxon>Clostridia</taxon>
        <taxon>Candidatus Alectryocaccomicrobium</taxon>
    </lineage>
</organism>